<comment type="caution">
    <text evidence="4">The sequence shown here is derived from an EMBL/GenBank/DDBJ whole genome shotgun (WGS) entry which is preliminary data.</text>
</comment>
<protein>
    <submittedName>
        <fullName evidence="4">O-methyltransferase</fullName>
    </submittedName>
</protein>
<accession>A0ABQ3B5S8</accession>
<dbReference type="PRINTS" id="PR00507">
    <property type="entry name" value="N12N6MTFRASE"/>
</dbReference>
<dbReference type="EMBL" id="BMYZ01000002">
    <property type="protein sequence ID" value="GGY79530.1"/>
    <property type="molecule type" value="Genomic_DNA"/>
</dbReference>
<organism evidence="4 5">
    <name type="scientific">Cellvibrio zantedeschiae</name>
    <dbReference type="NCBI Taxonomy" id="1237077"/>
    <lineage>
        <taxon>Bacteria</taxon>
        <taxon>Pseudomonadati</taxon>
        <taxon>Pseudomonadota</taxon>
        <taxon>Gammaproteobacteria</taxon>
        <taxon>Cellvibrionales</taxon>
        <taxon>Cellvibrionaceae</taxon>
        <taxon>Cellvibrio</taxon>
    </lineage>
</organism>
<dbReference type="InterPro" id="IPR029063">
    <property type="entry name" value="SAM-dependent_MTases_sf"/>
</dbReference>
<evidence type="ECO:0000313" key="4">
    <source>
        <dbReference type="EMBL" id="GGY79530.1"/>
    </source>
</evidence>
<keyword evidence="1" id="KW-0489">Methyltransferase</keyword>
<name>A0ABQ3B5S8_9GAMM</name>
<keyword evidence="2" id="KW-0808">Transferase</keyword>
<proteinExistence type="predicted"/>
<dbReference type="InterPro" id="IPR002052">
    <property type="entry name" value="DNA_methylase_N6_adenine_CS"/>
</dbReference>
<evidence type="ECO:0000256" key="2">
    <source>
        <dbReference type="ARBA" id="ARBA00022679"/>
    </source>
</evidence>
<reference evidence="5" key="1">
    <citation type="journal article" date="2019" name="Int. J. Syst. Evol. Microbiol.">
        <title>The Global Catalogue of Microorganisms (GCM) 10K type strain sequencing project: providing services to taxonomists for standard genome sequencing and annotation.</title>
        <authorList>
            <consortium name="The Broad Institute Genomics Platform"/>
            <consortium name="The Broad Institute Genome Sequencing Center for Infectious Disease"/>
            <person name="Wu L."/>
            <person name="Ma J."/>
        </authorList>
    </citation>
    <scope>NUCLEOTIDE SEQUENCE [LARGE SCALE GENOMIC DNA]</scope>
    <source>
        <strain evidence="5">KCTC 32239</strain>
    </source>
</reference>
<keyword evidence="5" id="KW-1185">Reference proteome</keyword>
<evidence type="ECO:0000313" key="5">
    <source>
        <dbReference type="Proteomes" id="UP000619761"/>
    </source>
</evidence>
<dbReference type="Gene3D" id="3.40.50.150">
    <property type="entry name" value="Vaccinia Virus protein VP39"/>
    <property type="match status" value="1"/>
</dbReference>
<dbReference type="PROSITE" id="PS00092">
    <property type="entry name" value="N6_MTASE"/>
    <property type="match status" value="1"/>
</dbReference>
<dbReference type="InterPro" id="IPR046076">
    <property type="entry name" value="DUF6094"/>
</dbReference>
<gene>
    <name evidence="4" type="ORF">GCM10011613_25490</name>
</gene>
<evidence type="ECO:0000256" key="1">
    <source>
        <dbReference type="ARBA" id="ARBA00022603"/>
    </source>
</evidence>
<evidence type="ECO:0000259" key="3">
    <source>
        <dbReference type="Pfam" id="PF19587"/>
    </source>
</evidence>
<dbReference type="Proteomes" id="UP000619761">
    <property type="component" value="Unassembled WGS sequence"/>
</dbReference>
<feature type="domain" description="DUF6094" evidence="3">
    <location>
        <begin position="4"/>
        <end position="233"/>
    </location>
</feature>
<dbReference type="SUPFAM" id="SSF53335">
    <property type="entry name" value="S-adenosyl-L-methionine-dependent methyltransferases"/>
    <property type="match status" value="1"/>
</dbReference>
<sequence>MALIFQRLARNFIKNGYFPTDETTIERLLAMFDVKPGKVRLIDPCCGEGIALAECANYLHTLNVDTFSAGIEYEAERALNAKTLLDHVVHSDIQDCVVSSGQFNLLWLNPPYGDRITDQVYRDRSSAGRDRLEKYFLSRTLPMLHFGGLLIYIIPHYVLDKHLARQLVRSLDELSCYRLPEERFKQVVVIGHRRRTDGQASAALVNHLIAIANDRDLAPLLPEIPDRLYAIPVVTTAMENKTLEIRSSRPTLEQVEEVSRQHPCLWTDFAQHFKQRSVVKRRPARALSDWHLALMLAAGQVSGVVTSAGGRKLLVKGGTHKEKESSLEITENEDGTVEETRVLTDRFVPIIKAIDVEPTSAEFGQVFTIR</sequence>
<dbReference type="Pfam" id="PF19587">
    <property type="entry name" value="DUF6094"/>
    <property type="match status" value="1"/>
</dbReference>
<dbReference type="RefSeq" id="WP_189419173.1">
    <property type="nucleotide sequence ID" value="NZ_BMYZ01000002.1"/>
</dbReference>